<keyword evidence="3" id="KW-1185">Reference proteome</keyword>
<gene>
    <name evidence="2" type="ORF">PVAP13_8NG274600</name>
</gene>
<dbReference type="SUPFAM" id="SSF51735">
    <property type="entry name" value="NAD(P)-binding Rossmann-fold domains"/>
    <property type="match status" value="1"/>
</dbReference>
<protein>
    <recommendedName>
        <fullName evidence="1">Saccharopine dehydrogenase NADP binding domain-containing protein</fullName>
    </recommendedName>
</protein>
<dbReference type="EMBL" id="CM029052">
    <property type="protein sequence ID" value="KAG2558551.1"/>
    <property type="molecule type" value="Genomic_DNA"/>
</dbReference>
<reference evidence="2 3" key="1">
    <citation type="submission" date="2020-05" db="EMBL/GenBank/DDBJ databases">
        <title>WGS assembly of Panicum virgatum.</title>
        <authorList>
            <person name="Lovell J.T."/>
            <person name="Jenkins J."/>
            <person name="Shu S."/>
            <person name="Juenger T.E."/>
            <person name="Schmutz J."/>
        </authorList>
    </citation>
    <scope>NUCLEOTIDE SEQUENCE [LARGE SCALE GENOMIC DNA]</scope>
    <source>
        <strain evidence="3">cv. AP13</strain>
    </source>
</reference>
<name>A0A8T0P8Q8_PANVG</name>
<organism evidence="2 3">
    <name type="scientific">Panicum virgatum</name>
    <name type="common">Blackwell switchgrass</name>
    <dbReference type="NCBI Taxonomy" id="38727"/>
    <lineage>
        <taxon>Eukaryota</taxon>
        <taxon>Viridiplantae</taxon>
        <taxon>Streptophyta</taxon>
        <taxon>Embryophyta</taxon>
        <taxon>Tracheophyta</taxon>
        <taxon>Spermatophyta</taxon>
        <taxon>Magnoliopsida</taxon>
        <taxon>Liliopsida</taxon>
        <taxon>Poales</taxon>
        <taxon>Poaceae</taxon>
        <taxon>PACMAD clade</taxon>
        <taxon>Panicoideae</taxon>
        <taxon>Panicodae</taxon>
        <taxon>Paniceae</taxon>
        <taxon>Panicinae</taxon>
        <taxon>Panicum</taxon>
        <taxon>Panicum sect. Hiantes</taxon>
    </lineage>
</organism>
<dbReference type="Pfam" id="PF03435">
    <property type="entry name" value="Sacchrp_dh_NADP"/>
    <property type="match status" value="1"/>
</dbReference>
<dbReference type="Proteomes" id="UP000823388">
    <property type="component" value="Chromosome 8N"/>
</dbReference>
<evidence type="ECO:0000259" key="1">
    <source>
        <dbReference type="Pfam" id="PF03435"/>
    </source>
</evidence>
<dbReference type="AlphaFoldDB" id="A0A8T0P8Q8"/>
<dbReference type="Gene3D" id="3.40.50.720">
    <property type="entry name" value="NAD(P)-binding Rossmann-like Domain"/>
    <property type="match status" value="1"/>
</dbReference>
<evidence type="ECO:0000313" key="3">
    <source>
        <dbReference type="Proteomes" id="UP000823388"/>
    </source>
</evidence>
<dbReference type="InterPro" id="IPR036291">
    <property type="entry name" value="NAD(P)-bd_dom_sf"/>
</dbReference>
<dbReference type="PANTHER" id="PTHR43796">
    <property type="entry name" value="CARBOXYNORSPERMIDINE SYNTHASE"/>
    <property type="match status" value="1"/>
</dbReference>
<feature type="domain" description="Saccharopine dehydrogenase NADP binding" evidence="1">
    <location>
        <begin position="61"/>
        <end position="184"/>
    </location>
</feature>
<accession>A0A8T0P8Q8</accession>
<dbReference type="InterPro" id="IPR005097">
    <property type="entry name" value="Sacchrp_dh_NADP-bd"/>
</dbReference>
<dbReference type="PANTHER" id="PTHR43796:SF2">
    <property type="entry name" value="CARBOXYNORSPERMIDINE SYNTHASE"/>
    <property type="match status" value="1"/>
</dbReference>
<sequence length="430" mass="46045">MTSLSPSSSAGADSDQAQSKGIIAAMGMVRACMPVPLPALPAAAHSTGAAEKKPSRGGLRVLVLGGTGRVGWSTATALSKLRPDLRILIGGRNREKGKSLASKLGKRSEFVQVDIHDPSMLEAALYGADLVVHAAGPFQREDKCTVLEAAISTKTPYIDVCDDADYSWRAKGFHEQAKASGVPAIITAGICPGVSNVMAAELVHAARREKASEPERLRFFYYIAGSGGVGPTTLASSFLLLGEDVIVYNKGKERKLKPYSGSLNIDFGKGVGKKDVYLLNLPEVKSTFKILSVPTVSARFGSDPFFWNWGMHTFATFLPTESLRDKNKVLKLVELVDPIVRTIDVIAGECVAMRVVLEHSNGQNSVGLFTHEKLSVSVGYAVAAFILTIIEGNTQPGVWFPEEPEGIASEARNLLLKRATQGATNFVMNK</sequence>
<comment type="caution">
    <text evidence="2">The sequence shown here is derived from an EMBL/GenBank/DDBJ whole genome shotgun (WGS) entry which is preliminary data.</text>
</comment>
<evidence type="ECO:0000313" key="2">
    <source>
        <dbReference type="EMBL" id="KAG2558551.1"/>
    </source>
</evidence>
<proteinExistence type="predicted"/>